<dbReference type="Pfam" id="PF14738">
    <property type="entry name" value="CFAP91"/>
    <property type="match status" value="1"/>
</dbReference>
<keyword evidence="7" id="KW-0175">Coiled coil</keyword>
<evidence type="ECO:0000256" key="1">
    <source>
        <dbReference type="ARBA" id="ARBA00004430"/>
    </source>
</evidence>
<dbReference type="RefSeq" id="XP_065644595.1">
    <property type="nucleotide sequence ID" value="XM_065788523.1"/>
</dbReference>
<proteinExistence type="inferred from homology"/>
<name>A0ABM4B6W0_HYDVU</name>
<evidence type="ECO:0000256" key="2">
    <source>
        <dbReference type="ARBA" id="ARBA00022490"/>
    </source>
</evidence>
<protein>
    <recommendedName>
        <fullName evidence="6">Cilia- and flagella-associated protein 91</fullName>
    </recommendedName>
</protein>
<dbReference type="RefSeq" id="XP_065644594.1">
    <property type="nucleotide sequence ID" value="XM_065788522.1"/>
</dbReference>
<evidence type="ECO:0000256" key="6">
    <source>
        <dbReference type="ARBA" id="ARBA00029555"/>
    </source>
</evidence>
<dbReference type="PANTHER" id="PTHR22455">
    <property type="entry name" value="CILIA- AND FLAGELLA-ASSOCIATED PROTEIN 91"/>
    <property type="match status" value="1"/>
</dbReference>
<evidence type="ECO:0000256" key="7">
    <source>
        <dbReference type="SAM" id="Coils"/>
    </source>
</evidence>
<evidence type="ECO:0000256" key="3">
    <source>
        <dbReference type="ARBA" id="ARBA00023212"/>
    </source>
</evidence>
<evidence type="ECO:0000313" key="9">
    <source>
        <dbReference type="Proteomes" id="UP001652625"/>
    </source>
</evidence>
<dbReference type="Proteomes" id="UP001652625">
    <property type="component" value="Chromosome 01"/>
</dbReference>
<evidence type="ECO:0000313" key="10">
    <source>
        <dbReference type="RefSeq" id="XP_065644594.1"/>
    </source>
</evidence>
<evidence type="ECO:0000256" key="4">
    <source>
        <dbReference type="ARBA" id="ARBA00023273"/>
    </source>
</evidence>
<dbReference type="InterPro" id="IPR032840">
    <property type="entry name" value="CFAP91_dom"/>
</dbReference>
<feature type="coiled-coil region" evidence="7">
    <location>
        <begin position="276"/>
        <end position="326"/>
    </location>
</feature>
<comment type="subcellular location">
    <subcellularLocation>
        <location evidence="1">Cytoplasm</location>
        <location evidence="1">Cytoskeleton</location>
        <location evidence="1">Cilium axoneme</location>
    </subcellularLocation>
</comment>
<keyword evidence="9" id="KW-1185">Reference proteome</keyword>
<organism evidence="9 10">
    <name type="scientific">Hydra vulgaris</name>
    <name type="common">Hydra</name>
    <name type="synonym">Hydra attenuata</name>
    <dbReference type="NCBI Taxonomy" id="6087"/>
    <lineage>
        <taxon>Eukaryota</taxon>
        <taxon>Metazoa</taxon>
        <taxon>Cnidaria</taxon>
        <taxon>Hydrozoa</taxon>
        <taxon>Hydroidolina</taxon>
        <taxon>Anthoathecata</taxon>
        <taxon>Aplanulata</taxon>
        <taxon>Hydridae</taxon>
        <taxon>Hydra</taxon>
    </lineage>
</organism>
<keyword evidence="10 11" id="KW-0282">Flagellum</keyword>
<evidence type="ECO:0000256" key="5">
    <source>
        <dbReference type="ARBA" id="ARBA00029468"/>
    </source>
</evidence>
<accession>A0ABM4B6W0</accession>
<keyword evidence="2" id="KW-0963">Cytoplasm</keyword>
<sequence>MSETRTISKAYIQESRAHDYLYDPLFALSSERDHVRATFKANTGISRMRRLPEFKAMFSSLQHYPNSQVQIDSTDPVPSFVSRQWRGYREEARENLIRYKKFNYDPDVVIPIKQIPKEDVLGRDRYKYFKRPILPFLHQQLPDAYKQYKSDMVNEMKTMVGNSSTDQLTCNVAIQTDYRESDTQTDPYSPEYVIRPGSHPELLTLATLCYEHGLPAGLAEVEIIERARAKRAWESTLPPLSNTEMYEERRRMMADHETKEWAFRENQIEKLQQAKLQVFQRLLKDKENKNNDLKSKYLDRLRMKKLQEKEAKIKKIRAEHIKMLRKLNHKHENVEGKLERRDILKDYSDPGSEVYAPLSRHGVFLDKGSEHFKVNSSYLSTYQGLLELEESLPDCLMNPKIEVPKLSSARGSTMNRNYRRQVELDVIAKESKTVKEEKEVKPLRFVVKIEKPIPRPPTPTVITPNLEEEDKELAIIFLQKIIRGRAVQNMMFSEKERRKELITELRSTHALQKEQMKQRNHEKSMMLSKQHHQKLNEEQELIVNEHLDRIEGECLGELLNFLSKELIRFQEERRIHAFAMIAERQRRLREAEESGKRQLEERRRREEDEIFRQVIGVHQETVDSYLSNIITNAVSATAEEQSKQEVEAMAVKINQVAYEMEASRSKLQSEEIVAELVTSFLLPEVERIHMRESIKNKQRSGLLAAHRVIFNESSVFDNNEYNTN</sequence>
<dbReference type="GeneID" id="100203820"/>
<comment type="similarity">
    <text evidence="5">Belongs to the CFAP91 family.</text>
</comment>
<dbReference type="InterPro" id="IPR026720">
    <property type="entry name" value="CFAP91"/>
</dbReference>
<evidence type="ECO:0000313" key="11">
    <source>
        <dbReference type="RefSeq" id="XP_065644595.1"/>
    </source>
</evidence>
<feature type="domain" description="CFAP91" evidence="8">
    <location>
        <begin position="174"/>
        <end position="326"/>
    </location>
</feature>
<dbReference type="PANTHER" id="PTHR22455:SF10">
    <property type="entry name" value="CILIA- AND FLAGELLA-ASSOCIATED PROTEIN 91"/>
    <property type="match status" value="1"/>
</dbReference>
<keyword evidence="3" id="KW-0206">Cytoskeleton</keyword>
<reference evidence="9 10" key="1">
    <citation type="submission" date="2025-05" db="UniProtKB">
        <authorList>
            <consortium name="RefSeq"/>
        </authorList>
    </citation>
    <scope>NUCLEOTIDE SEQUENCE [LARGE SCALE GENOMIC DNA]</scope>
</reference>
<evidence type="ECO:0000259" key="8">
    <source>
        <dbReference type="Pfam" id="PF14738"/>
    </source>
</evidence>
<keyword evidence="4" id="KW-0966">Cell projection</keyword>
<feature type="coiled-coil region" evidence="7">
    <location>
        <begin position="581"/>
        <end position="609"/>
    </location>
</feature>
<keyword evidence="10 11" id="KW-0969">Cilium</keyword>
<gene>
    <name evidence="10 11" type="primary">LOC100203820</name>
</gene>